<name>A0A763CGV2_SALER</name>
<organism evidence="2">
    <name type="scientific">Salmonella enterica</name>
    <name type="common">Salmonella choleraesuis</name>
    <dbReference type="NCBI Taxonomy" id="28901"/>
    <lineage>
        <taxon>Bacteria</taxon>
        <taxon>Pseudomonadati</taxon>
        <taxon>Pseudomonadota</taxon>
        <taxon>Gammaproteobacteria</taxon>
        <taxon>Enterobacterales</taxon>
        <taxon>Enterobacteriaceae</taxon>
        <taxon>Salmonella</taxon>
    </lineage>
</organism>
<sequence length="51" mass="6346">MKGALRFRWRKTTRQLWQVLWVMEGLMVIMVVWLLLLWGTWHVMSWLSQEN</sequence>
<dbReference type="EMBL" id="DAAYGO010000003">
    <property type="protein sequence ID" value="HAG4156531.1"/>
    <property type="molecule type" value="Genomic_DNA"/>
</dbReference>
<dbReference type="AlphaFoldDB" id="A0A763CGV2"/>
<reference evidence="2" key="2">
    <citation type="submission" date="2020-02" db="EMBL/GenBank/DDBJ databases">
        <authorList>
            <consortium name="NCBI Pathogen Detection Project"/>
        </authorList>
    </citation>
    <scope>NUCLEOTIDE SEQUENCE</scope>
    <source>
        <strain evidence="2">MA.MC_05-0132</strain>
    </source>
</reference>
<keyword evidence="1" id="KW-0812">Transmembrane</keyword>
<reference evidence="2" key="1">
    <citation type="journal article" date="2018" name="Genome Biol.">
        <title>SKESA: strategic k-mer extension for scrupulous assemblies.</title>
        <authorList>
            <person name="Souvorov A."/>
            <person name="Agarwala R."/>
            <person name="Lipman D.J."/>
        </authorList>
    </citation>
    <scope>NUCLEOTIDE SEQUENCE</scope>
    <source>
        <strain evidence="2">MA.MC_05-0132</strain>
    </source>
</reference>
<dbReference type="RefSeq" id="WP_176204897.1">
    <property type="nucleotide sequence ID" value="NZ_MYLL01000083.1"/>
</dbReference>
<gene>
    <name evidence="2" type="ORF">G8445_001835</name>
</gene>
<keyword evidence="1" id="KW-1133">Transmembrane helix</keyword>
<evidence type="ECO:0000313" key="2">
    <source>
        <dbReference type="EMBL" id="HAG4156531.1"/>
    </source>
</evidence>
<proteinExistence type="predicted"/>
<feature type="transmembrane region" description="Helical" evidence="1">
    <location>
        <begin position="20"/>
        <end position="41"/>
    </location>
</feature>
<accession>A0A763CGV2</accession>
<evidence type="ECO:0000256" key="1">
    <source>
        <dbReference type="SAM" id="Phobius"/>
    </source>
</evidence>
<keyword evidence="1" id="KW-0472">Membrane</keyword>
<protein>
    <submittedName>
        <fullName evidence="2">Uncharacterized protein</fullName>
    </submittedName>
</protein>
<comment type="caution">
    <text evidence="2">The sequence shown here is derived from an EMBL/GenBank/DDBJ whole genome shotgun (WGS) entry which is preliminary data.</text>
</comment>